<evidence type="ECO:0000256" key="3">
    <source>
        <dbReference type="ARBA" id="ARBA00022989"/>
    </source>
</evidence>
<keyword evidence="4" id="KW-0472">Membrane</keyword>
<organism evidence="6 7">
    <name type="scientific">Didymodactylos carnosus</name>
    <dbReference type="NCBI Taxonomy" id="1234261"/>
    <lineage>
        <taxon>Eukaryota</taxon>
        <taxon>Metazoa</taxon>
        <taxon>Spiralia</taxon>
        <taxon>Gnathifera</taxon>
        <taxon>Rotifera</taxon>
        <taxon>Eurotatoria</taxon>
        <taxon>Bdelloidea</taxon>
        <taxon>Philodinida</taxon>
        <taxon>Philodinidae</taxon>
        <taxon>Didymodactylos</taxon>
    </lineage>
</organism>
<dbReference type="GO" id="GO:0016020">
    <property type="term" value="C:membrane"/>
    <property type="evidence" value="ECO:0007669"/>
    <property type="project" value="UniProtKB-SubCell"/>
</dbReference>
<evidence type="ECO:0000313" key="6">
    <source>
        <dbReference type="EMBL" id="CAF4643835.1"/>
    </source>
</evidence>
<name>A0A8S2ZNK2_9BILA</name>
<dbReference type="EMBL" id="CAJOBC010140478">
    <property type="protein sequence ID" value="CAF4643835.1"/>
    <property type="molecule type" value="Genomic_DNA"/>
</dbReference>
<dbReference type="AlphaFoldDB" id="A0A8S2ZNK2"/>
<evidence type="ECO:0000313" key="7">
    <source>
        <dbReference type="Proteomes" id="UP000681722"/>
    </source>
</evidence>
<comment type="subcellular location">
    <subcellularLocation>
        <location evidence="1">Membrane</location>
    </subcellularLocation>
</comment>
<comment type="caution">
    <text evidence="6">The sequence shown here is derived from an EMBL/GenBank/DDBJ whole genome shotgun (WGS) entry which is preliminary data.</text>
</comment>
<feature type="non-terminal residue" evidence="6">
    <location>
        <position position="123"/>
    </location>
</feature>
<gene>
    <name evidence="6" type="ORF">SRO942_LOCUS50207</name>
</gene>
<sequence>MMLLSNRTTVHISCLSIEYLLKILPTIGDWLNACVAIERAVAVSRGFRFNKNESKRTAKKIVILLIIMNMVSGINDPVNRNLTDDPQDQRTWCVASFRHSSLLNIYNTTIIMINYITPFGINL</sequence>
<dbReference type="Proteomes" id="UP000681722">
    <property type="component" value="Unassembled WGS sequence"/>
</dbReference>
<evidence type="ECO:0000259" key="5">
    <source>
        <dbReference type="PROSITE" id="PS50262"/>
    </source>
</evidence>
<dbReference type="OrthoDB" id="10180106at2759"/>
<dbReference type="Gene3D" id="1.20.1070.10">
    <property type="entry name" value="Rhodopsin 7-helix transmembrane proteins"/>
    <property type="match status" value="1"/>
</dbReference>
<evidence type="ECO:0000256" key="2">
    <source>
        <dbReference type="ARBA" id="ARBA00022692"/>
    </source>
</evidence>
<proteinExistence type="predicted"/>
<dbReference type="InterPro" id="IPR017452">
    <property type="entry name" value="GPCR_Rhodpsn_7TM"/>
</dbReference>
<dbReference type="PROSITE" id="PS50262">
    <property type="entry name" value="G_PROTEIN_RECEP_F1_2"/>
    <property type="match status" value="1"/>
</dbReference>
<evidence type="ECO:0000256" key="1">
    <source>
        <dbReference type="ARBA" id="ARBA00004370"/>
    </source>
</evidence>
<accession>A0A8S2ZNK2</accession>
<feature type="domain" description="G-protein coupled receptors family 1 profile" evidence="5">
    <location>
        <begin position="1"/>
        <end position="123"/>
    </location>
</feature>
<reference evidence="6" key="1">
    <citation type="submission" date="2021-02" db="EMBL/GenBank/DDBJ databases">
        <authorList>
            <person name="Nowell W R."/>
        </authorList>
    </citation>
    <scope>NUCLEOTIDE SEQUENCE</scope>
</reference>
<keyword evidence="3" id="KW-1133">Transmembrane helix</keyword>
<protein>
    <recommendedName>
        <fullName evidence="5">G-protein coupled receptors family 1 profile domain-containing protein</fullName>
    </recommendedName>
</protein>
<keyword evidence="2" id="KW-0812">Transmembrane</keyword>
<evidence type="ECO:0000256" key="4">
    <source>
        <dbReference type="ARBA" id="ARBA00023136"/>
    </source>
</evidence>
<dbReference type="SUPFAM" id="SSF81321">
    <property type="entry name" value="Family A G protein-coupled receptor-like"/>
    <property type="match status" value="1"/>
</dbReference>